<dbReference type="AlphaFoldDB" id="K1UKI9"/>
<dbReference type="PANTHER" id="PTHR12654:SF0">
    <property type="entry name" value="NON-LYSOSOMAL GLUCOSYLCERAMIDASE"/>
    <property type="match status" value="1"/>
</dbReference>
<dbReference type="InterPro" id="IPR024462">
    <property type="entry name" value="GH116_N"/>
</dbReference>
<proteinExistence type="predicted"/>
<dbReference type="GO" id="GO:0008422">
    <property type="term" value="F:beta-glucosidase activity"/>
    <property type="evidence" value="ECO:0007669"/>
    <property type="project" value="TreeGrafter"/>
</dbReference>
<accession>K1UKI9</accession>
<organism evidence="2">
    <name type="scientific">human gut metagenome</name>
    <dbReference type="NCBI Taxonomy" id="408170"/>
    <lineage>
        <taxon>unclassified sequences</taxon>
        <taxon>metagenomes</taxon>
        <taxon>organismal metagenomes</taxon>
    </lineage>
</organism>
<evidence type="ECO:0000313" key="2">
    <source>
        <dbReference type="EMBL" id="EKC71996.1"/>
    </source>
</evidence>
<dbReference type="InterPro" id="IPR052566">
    <property type="entry name" value="Non-lysos_glucosylceramidase"/>
</dbReference>
<evidence type="ECO:0000259" key="1">
    <source>
        <dbReference type="Pfam" id="PF12215"/>
    </source>
</evidence>
<dbReference type="PANTHER" id="PTHR12654">
    <property type="entry name" value="BILE ACID BETA-GLUCOSIDASE-RELATED"/>
    <property type="match status" value="1"/>
</dbReference>
<feature type="domain" description="Glycosyl-hydrolase family 116 N-terminal" evidence="1">
    <location>
        <begin position="29"/>
        <end position="154"/>
    </location>
</feature>
<sequence>MKKTFSKEKLFDRTPRVFKRDATEVRFLLGGIGTGNFSVNSRGKFLDWEIFNWPSKNTKFPLSFFAIRTENKELEKPISKILESRMVPPYTSSHGYLQAELVNLPRMEDSELICEYPFARVNFKDSELPVKVSMEAYTPFIPLNTDDSSIPCAII</sequence>
<feature type="non-terminal residue" evidence="2">
    <location>
        <position position="155"/>
    </location>
</feature>
<reference evidence="2" key="1">
    <citation type="journal article" date="2013" name="Environ. Microbiol.">
        <title>Microbiota from the distal guts of lean and obese adolescents exhibit partial functional redundancy besides clear differences in community structure.</title>
        <authorList>
            <person name="Ferrer M."/>
            <person name="Ruiz A."/>
            <person name="Lanza F."/>
            <person name="Haange S.B."/>
            <person name="Oberbach A."/>
            <person name="Till H."/>
            <person name="Bargiela R."/>
            <person name="Campoy C."/>
            <person name="Segura M.T."/>
            <person name="Richter M."/>
            <person name="von Bergen M."/>
            <person name="Seifert J."/>
            <person name="Suarez A."/>
        </authorList>
    </citation>
    <scope>NUCLEOTIDE SEQUENCE</scope>
</reference>
<protein>
    <recommendedName>
        <fullName evidence="1">Glycosyl-hydrolase family 116 N-terminal domain-containing protein</fullName>
    </recommendedName>
</protein>
<name>K1UKI9_9ZZZZ</name>
<dbReference type="Pfam" id="PF12215">
    <property type="entry name" value="Glyco_hydr_116N"/>
    <property type="match status" value="1"/>
</dbReference>
<dbReference type="EMBL" id="AJWZ01002060">
    <property type="protein sequence ID" value="EKC71996.1"/>
    <property type="molecule type" value="Genomic_DNA"/>
</dbReference>
<comment type="caution">
    <text evidence="2">The sequence shown here is derived from an EMBL/GenBank/DDBJ whole genome shotgun (WGS) entry which is preliminary data.</text>
</comment>
<gene>
    <name evidence="2" type="ORF">OBE_03115</name>
</gene>